<dbReference type="EMBL" id="WIQZ01000008">
    <property type="protein sequence ID" value="KAF3143786.1"/>
    <property type="molecule type" value="Genomic_DNA"/>
</dbReference>
<proteinExistence type="predicted"/>
<evidence type="ECO:0000313" key="1">
    <source>
        <dbReference type="EMBL" id="KAF3143786.1"/>
    </source>
</evidence>
<sequence length="89" mass="10293">MTGFMPCPSILGIFFAANDQRRKLATLDSTSILPEGVWTIVRKPELWKRSLYAMQGFPLDFRLGEYDRTPPEFLHCNMLFATSYTLFPK</sequence>
<name>A0A7C8P2H3_ORBOL</name>
<organism evidence="1 2">
    <name type="scientific">Orbilia oligospora</name>
    <name type="common">Nematode-trapping fungus</name>
    <name type="synonym">Arthrobotrys oligospora</name>
    <dbReference type="NCBI Taxonomy" id="2813651"/>
    <lineage>
        <taxon>Eukaryota</taxon>
        <taxon>Fungi</taxon>
        <taxon>Dikarya</taxon>
        <taxon>Ascomycota</taxon>
        <taxon>Pezizomycotina</taxon>
        <taxon>Orbiliomycetes</taxon>
        <taxon>Orbiliales</taxon>
        <taxon>Orbiliaceae</taxon>
        <taxon>Orbilia</taxon>
    </lineage>
</organism>
<comment type="caution">
    <text evidence="1">The sequence shown here is derived from an EMBL/GenBank/DDBJ whole genome shotgun (WGS) entry which is preliminary data.</text>
</comment>
<protein>
    <submittedName>
        <fullName evidence="1">Uncharacterized protein</fullName>
    </submittedName>
</protein>
<accession>A0A7C8P2H3</accession>
<evidence type="ECO:0000313" key="2">
    <source>
        <dbReference type="Proteomes" id="UP000480548"/>
    </source>
</evidence>
<dbReference type="Proteomes" id="UP000480548">
    <property type="component" value="Unassembled WGS sequence"/>
</dbReference>
<gene>
    <name evidence="1" type="ORF">TWF703_010192</name>
</gene>
<dbReference type="AlphaFoldDB" id="A0A7C8P2H3"/>
<reference evidence="1 2" key="1">
    <citation type="submission" date="2019-06" db="EMBL/GenBank/DDBJ databases">
        <authorList>
            <person name="Palmer J.M."/>
        </authorList>
    </citation>
    <scope>NUCLEOTIDE SEQUENCE [LARGE SCALE GENOMIC DNA]</scope>
    <source>
        <strain evidence="1 2">TWF703</strain>
    </source>
</reference>